<name>A0A7D5R237_9ARCH</name>
<dbReference type="Proteomes" id="UP000509478">
    <property type="component" value="Chromosome"/>
</dbReference>
<dbReference type="AlphaFoldDB" id="A0A7D5R237"/>
<reference evidence="1 2" key="1">
    <citation type="submission" date="2018-02" db="EMBL/GenBank/DDBJ databases">
        <title>Complete genome of Nitrosopumilus ureaphilus PS0.</title>
        <authorList>
            <person name="Qin W."/>
            <person name="Zheng Y."/>
            <person name="Stahl D.A."/>
        </authorList>
    </citation>
    <scope>NUCLEOTIDE SEQUENCE [LARGE SCALE GENOMIC DNA]</scope>
    <source>
        <strain evidence="1 2">PS0</strain>
    </source>
</reference>
<gene>
    <name evidence="1" type="ORF">C5F50_08555</name>
</gene>
<organism evidence="1 2">
    <name type="scientific">Nitrosopumilus ureiphilus</name>
    <dbReference type="NCBI Taxonomy" id="1470067"/>
    <lineage>
        <taxon>Archaea</taxon>
        <taxon>Nitrososphaerota</taxon>
        <taxon>Nitrososphaeria</taxon>
        <taxon>Nitrosopumilales</taxon>
        <taxon>Nitrosopumilaceae</taxon>
        <taxon>Nitrosopumilus</taxon>
    </lineage>
</organism>
<dbReference type="GeneID" id="56068145"/>
<dbReference type="RefSeq" id="WP_179370980.1">
    <property type="nucleotide sequence ID" value="NZ_CP026995.1"/>
</dbReference>
<keyword evidence="2" id="KW-1185">Reference proteome</keyword>
<sequence>MRYTLTQKTINEIDCIIHRGSCVFKDSSTEKILKYVFKGPVTSFPNNFDLRPLKLLIKRGLITVDGSTCALTDYGRYVVVAGKFGIPFLSLCALSEIYVMQSNFPNPKNGSYPIPRFLEKLDAVYSQARLRMASTVQLRKRGYVCRKSSKKVYIPHSAYLRIKQHDLILRELQKWFVETCEKIDELVNCDPNIMANIEKNII</sequence>
<evidence type="ECO:0000313" key="1">
    <source>
        <dbReference type="EMBL" id="QLH07116.1"/>
    </source>
</evidence>
<dbReference type="KEGG" id="nue:C5F50_08555"/>
<dbReference type="EMBL" id="CP026995">
    <property type="protein sequence ID" value="QLH07116.1"/>
    <property type="molecule type" value="Genomic_DNA"/>
</dbReference>
<accession>A0A7D5R237</accession>
<evidence type="ECO:0000313" key="2">
    <source>
        <dbReference type="Proteomes" id="UP000509478"/>
    </source>
</evidence>
<proteinExistence type="predicted"/>
<protein>
    <submittedName>
        <fullName evidence="1">Uncharacterized protein</fullName>
    </submittedName>
</protein>
<dbReference type="PROSITE" id="PS50096">
    <property type="entry name" value="IQ"/>
    <property type="match status" value="1"/>
</dbReference>